<sequence length="480" mass="56371">MHNQLRKIRFAIRKQSCKSIIGVLSFVSALILLIITFYDECHQFGVLPLSVVPENCKRNVVVKERLDATAISSNILAVGPTSLRGRKGNESLDLMKGVLLHLEELHDEENDSQEVPDSVFEERKIEAERACMDMLNAEMYKESNGDNEDEKLLANDSMLFRRVLHKSMYNRNLLQFGKKFRNKMGSNKIKYFQTSVAGKKNRWINFHRVIKSEVPPMKSRVVEIKWCPVFKAASTPFLAVFTKLSNFLTNKTEAQIKRGKLGFMDLARIARLLTPRIYEKSLHVTKYTMVVVRHPFKRLLSAYRDKIERVKGRLYYYKKYSTKIIARFRKSELGAVERSSKDRDYSLKVPTFQEFVHYVLSTDPRKLDEHWRPIFLDCNPCHRTFDFILKVETLDDDKQKVLHSLRLSQSDPQYKEVEDVWIRWNNPSGGNEPKKNESFYYSQLSLRDMEKLYDLYEPDFRIFDYSPDPYVYMVKDADSD</sequence>
<keyword evidence="11" id="KW-1185">Reference proteome</keyword>
<name>A0ABP1RER0_9HEXA</name>
<accession>A0ABP1RER0</accession>
<evidence type="ECO:0000256" key="1">
    <source>
        <dbReference type="ARBA" id="ARBA00004323"/>
    </source>
</evidence>
<comment type="similarity">
    <text evidence="2 9">Belongs to the sulfotransferase 2 family.</text>
</comment>
<evidence type="ECO:0000256" key="9">
    <source>
        <dbReference type="RuleBase" id="RU364020"/>
    </source>
</evidence>
<evidence type="ECO:0000313" key="11">
    <source>
        <dbReference type="Proteomes" id="UP001642540"/>
    </source>
</evidence>
<keyword evidence="8 9" id="KW-0325">Glycoprotein</keyword>
<keyword evidence="6 9" id="KW-0333">Golgi apparatus</keyword>
<keyword evidence="3 9" id="KW-0808">Transferase</keyword>
<evidence type="ECO:0000256" key="4">
    <source>
        <dbReference type="ARBA" id="ARBA00022692"/>
    </source>
</evidence>
<dbReference type="InterPro" id="IPR018011">
    <property type="entry name" value="Carb_sulfotrans_8-10"/>
</dbReference>
<evidence type="ECO:0000256" key="6">
    <source>
        <dbReference type="ARBA" id="ARBA00023034"/>
    </source>
</evidence>
<reference evidence="10 11" key="1">
    <citation type="submission" date="2024-08" db="EMBL/GenBank/DDBJ databases">
        <authorList>
            <person name="Cucini C."/>
            <person name="Frati F."/>
        </authorList>
    </citation>
    <scope>NUCLEOTIDE SEQUENCE [LARGE SCALE GENOMIC DNA]</scope>
</reference>
<feature type="transmembrane region" description="Helical" evidence="9">
    <location>
        <begin position="20"/>
        <end position="38"/>
    </location>
</feature>
<evidence type="ECO:0000256" key="8">
    <source>
        <dbReference type="ARBA" id="ARBA00023180"/>
    </source>
</evidence>
<dbReference type="InterPro" id="IPR005331">
    <property type="entry name" value="Sulfotransferase"/>
</dbReference>
<comment type="subcellular location">
    <subcellularLocation>
        <location evidence="1 9">Golgi apparatus membrane</location>
        <topology evidence="1 9">Single-pass type II membrane protein</topology>
    </subcellularLocation>
</comment>
<proteinExistence type="inferred from homology"/>
<dbReference type="EMBL" id="CAXLJM020000072">
    <property type="protein sequence ID" value="CAL8126402.1"/>
    <property type="molecule type" value="Genomic_DNA"/>
</dbReference>
<keyword evidence="9" id="KW-0119">Carbohydrate metabolism</keyword>
<organism evidence="10 11">
    <name type="scientific">Orchesella dallaii</name>
    <dbReference type="NCBI Taxonomy" id="48710"/>
    <lineage>
        <taxon>Eukaryota</taxon>
        <taxon>Metazoa</taxon>
        <taxon>Ecdysozoa</taxon>
        <taxon>Arthropoda</taxon>
        <taxon>Hexapoda</taxon>
        <taxon>Collembola</taxon>
        <taxon>Entomobryomorpha</taxon>
        <taxon>Entomobryoidea</taxon>
        <taxon>Orchesellidae</taxon>
        <taxon>Orchesellinae</taxon>
        <taxon>Orchesella</taxon>
    </lineage>
</organism>
<evidence type="ECO:0000256" key="7">
    <source>
        <dbReference type="ARBA" id="ARBA00023136"/>
    </source>
</evidence>
<evidence type="ECO:0000256" key="5">
    <source>
        <dbReference type="ARBA" id="ARBA00022989"/>
    </source>
</evidence>
<keyword evidence="4 9" id="KW-0812">Transmembrane</keyword>
<gene>
    <name evidence="10" type="ORF">ODALV1_LOCUS21382</name>
</gene>
<dbReference type="PANTHER" id="PTHR12137">
    <property type="entry name" value="CARBOHYDRATE SULFOTRANSFERASE"/>
    <property type="match status" value="1"/>
</dbReference>
<evidence type="ECO:0000256" key="3">
    <source>
        <dbReference type="ARBA" id="ARBA00022679"/>
    </source>
</evidence>
<protein>
    <recommendedName>
        <fullName evidence="9">Carbohydrate sulfotransferase</fullName>
        <ecNumber evidence="9">2.8.2.-</ecNumber>
    </recommendedName>
</protein>
<comment type="caution">
    <text evidence="10">The sequence shown here is derived from an EMBL/GenBank/DDBJ whole genome shotgun (WGS) entry which is preliminary data.</text>
</comment>
<keyword evidence="7 9" id="KW-0472">Membrane</keyword>
<keyword evidence="5 9" id="KW-1133">Transmembrane helix</keyword>
<dbReference type="PANTHER" id="PTHR12137:SF54">
    <property type="entry name" value="CARBOHYDRATE SULFOTRANSFERASE"/>
    <property type="match status" value="1"/>
</dbReference>
<dbReference type="EC" id="2.8.2.-" evidence="9"/>
<dbReference type="Proteomes" id="UP001642540">
    <property type="component" value="Unassembled WGS sequence"/>
</dbReference>
<keyword evidence="9" id="KW-0735">Signal-anchor</keyword>
<evidence type="ECO:0000256" key="2">
    <source>
        <dbReference type="ARBA" id="ARBA00006339"/>
    </source>
</evidence>
<dbReference type="Pfam" id="PF03567">
    <property type="entry name" value="Sulfotransfer_2"/>
    <property type="match status" value="1"/>
</dbReference>
<evidence type="ECO:0000313" key="10">
    <source>
        <dbReference type="EMBL" id="CAL8126402.1"/>
    </source>
</evidence>